<dbReference type="Gene3D" id="3.40.630.30">
    <property type="match status" value="1"/>
</dbReference>
<organism evidence="4">
    <name type="scientific">uncultured Desulfovibrio sp</name>
    <dbReference type="NCBI Taxonomy" id="167968"/>
    <lineage>
        <taxon>Bacteria</taxon>
        <taxon>Pseudomonadati</taxon>
        <taxon>Thermodesulfobacteriota</taxon>
        <taxon>Desulfovibrionia</taxon>
        <taxon>Desulfovibrionales</taxon>
        <taxon>Desulfovibrionaceae</taxon>
        <taxon>Desulfovibrio</taxon>
        <taxon>environmental samples</taxon>
    </lineage>
</organism>
<evidence type="ECO:0000256" key="1">
    <source>
        <dbReference type="ARBA" id="ARBA00022679"/>
    </source>
</evidence>
<dbReference type="GO" id="GO:0008080">
    <property type="term" value="F:N-acetyltransferase activity"/>
    <property type="evidence" value="ECO:0007669"/>
    <property type="project" value="InterPro"/>
</dbReference>
<evidence type="ECO:0000256" key="2">
    <source>
        <dbReference type="ARBA" id="ARBA00023315"/>
    </source>
</evidence>
<sequence length="182" mass="20094">MPIAVPRVGVEDKPLVQDVRVEDLSALVIRSATVRDVHGMSALINHYASSNVMLARGPQYLYQHIQDYMVATAPSADDGHEVVVACGAVHVLWEDLAEIRSVAVHPLCQAQGFGKRLVAALVDRCRDLGLPRVFAFTLAAPFFSKCGFSEFKRDDMPAIVWVECSKCPKFYCCDEIGMILEL</sequence>
<proteinExistence type="predicted"/>
<accession>A0A212KCU5</accession>
<evidence type="ECO:0000259" key="3">
    <source>
        <dbReference type="PROSITE" id="PS51186"/>
    </source>
</evidence>
<dbReference type="PANTHER" id="PTHR43626">
    <property type="entry name" value="ACYL-COA N-ACYLTRANSFERASE"/>
    <property type="match status" value="1"/>
</dbReference>
<reference evidence="4" key="1">
    <citation type="submission" date="2016-04" db="EMBL/GenBank/DDBJ databases">
        <authorList>
            <person name="Evans L.H."/>
            <person name="Alamgir A."/>
            <person name="Owens N."/>
            <person name="Weber N.D."/>
            <person name="Virtaneva K."/>
            <person name="Barbian K."/>
            <person name="Babar A."/>
            <person name="Rosenke K."/>
        </authorList>
    </citation>
    <scope>NUCLEOTIDE SEQUENCE</scope>
    <source>
        <strain evidence="4">92-2</strain>
    </source>
</reference>
<dbReference type="PANTHER" id="PTHR43626:SF4">
    <property type="entry name" value="GCN5-RELATED N-ACETYLTRANSFERASE 2, CHLOROPLASTIC"/>
    <property type="match status" value="1"/>
</dbReference>
<dbReference type="SUPFAM" id="SSF55729">
    <property type="entry name" value="Acyl-CoA N-acyltransferases (Nat)"/>
    <property type="match status" value="1"/>
</dbReference>
<protein>
    <submittedName>
        <fullName evidence="4">GCN5-related N-acetyltransferase</fullName>
    </submittedName>
</protein>
<keyword evidence="2" id="KW-0012">Acyltransferase</keyword>
<dbReference type="AlphaFoldDB" id="A0A212KCU5"/>
<dbReference type="InterPro" id="IPR000182">
    <property type="entry name" value="GNAT_dom"/>
</dbReference>
<name>A0A212KCU5_9BACT</name>
<dbReference type="GO" id="GO:0005737">
    <property type="term" value="C:cytoplasm"/>
    <property type="evidence" value="ECO:0007669"/>
    <property type="project" value="TreeGrafter"/>
</dbReference>
<dbReference type="CDD" id="cd04301">
    <property type="entry name" value="NAT_SF"/>
    <property type="match status" value="1"/>
</dbReference>
<dbReference type="Pfam" id="PF00583">
    <property type="entry name" value="Acetyltransf_1"/>
    <property type="match status" value="1"/>
</dbReference>
<dbReference type="InterPro" id="IPR045039">
    <property type="entry name" value="NSI-like"/>
</dbReference>
<keyword evidence="1 4" id="KW-0808">Transferase</keyword>
<feature type="domain" description="N-acetyltransferase" evidence="3">
    <location>
        <begin position="27"/>
        <end position="182"/>
    </location>
</feature>
<dbReference type="InterPro" id="IPR016181">
    <property type="entry name" value="Acyl_CoA_acyltransferase"/>
</dbReference>
<evidence type="ECO:0000313" key="4">
    <source>
        <dbReference type="EMBL" id="SBW09594.1"/>
    </source>
</evidence>
<dbReference type="PROSITE" id="PS51186">
    <property type="entry name" value="GNAT"/>
    <property type="match status" value="1"/>
</dbReference>
<dbReference type="RefSeq" id="WP_192112839.1">
    <property type="nucleotide sequence ID" value="NZ_CABUEN010000006.1"/>
</dbReference>
<dbReference type="NCBIfam" id="NF005840">
    <property type="entry name" value="PRK07757.1"/>
    <property type="match status" value="1"/>
</dbReference>
<gene>
    <name evidence="4" type="ORF">KM92DES2_12740</name>
</gene>
<dbReference type="EMBL" id="FLUP01000001">
    <property type="protein sequence ID" value="SBW09594.1"/>
    <property type="molecule type" value="Genomic_DNA"/>
</dbReference>